<sequence length="463" mass="52307">MTNHAASVPTHGRPDGVAIAPALIEALRHYGRPLPGPEQGEEFGAAFDRFGHARVVLLGESTHGTAEFYRARAAITRRLIERHGFTIVAVEADWPDGARIDDYVRHHAPRPWRGPAFARFPRWMWRNTDIASFVHWLHQHNAEQPDDRRVSFHGLDIYSLGESIHAVLTYLDRMDPEAAKAARARYARLTPWQDDPARYGNAVMRHGHDSSEDAVVAQLRELLARRLHDVRLDGAAWFDAVQNARIVRAAEQYYRIMYRAGAESWNLRDRHMFGTIQALLAHRGEEAKAVIWAHNSHVGHAAATAMGWEGQFNIGELCRMAHGDEAALIGFSTDRGTVAAAHHWDAEMEVMTVRPARADSYEHAFLHAGLPRALFDWRDDRHLRDLLRGPLRERAIGVIYRPDSELHSHYFEAMLADQFDAWVWIEKTKAVTPLDHALPVAGQNGAPHPSHPSGLDETWPFGL</sequence>
<dbReference type="EMBL" id="JABXXP010000500">
    <property type="protein sequence ID" value="NVN12574.1"/>
    <property type="molecule type" value="Genomic_DNA"/>
</dbReference>
<dbReference type="InterPro" id="IPR052036">
    <property type="entry name" value="Hydrolase/PRTase-associated"/>
</dbReference>
<evidence type="ECO:0000256" key="1">
    <source>
        <dbReference type="SAM" id="MobiDB-lite"/>
    </source>
</evidence>
<name>A0A7Y7IYB0_9PROT</name>
<evidence type="ECO:0000313" key="3">
    <source>
        <dbReference type="Proteomes" id="UP000534870"/>
    </source>
</evidence>
<gene>
    <name evidence="2" type="ORF">HUK84_15820</name>
</gene>
<dbReference type="PIRSF" id="PIRSF036794">
    <property type="entry name" value="UCP_erythr_ester"/>
    <property type="match status" value="1"/>
</dbReference>
<dbReference type="AlphaFoldDB" id="A0A7Y7IYB0"/>
<dbReference type="PANTHER" id="PTHR31299">
    <property type="entry name" value="ESTERASE, PUTATIVE (AFU_ORTHOLOGUE AFUA_1G05850)-RELATED"/>
    <property type="match status" value="1"/>
</dbReference>
<dbReference type="CDD" id="cd14728">
    <property type="entry name" value="Ere-like"/>
    <property type="match status" value="1"/>
</dbReference>
<evidence type="ECO:0000313" key="2">
    <source>
        <dbReference type="EMBL" id="NVN12574.1"/>
    </source>
</evidence>
<feature type="region of interest" description="Disordered" evidence="1">
    <location>
        <begin position="442"/>
        <end position="463"/>
    </location>
</feature>
<dbReference type="Gene3D" id="3.30.1870.10">
    <property type="entry name" value="EreA-like, domain 2"/>
    <property type="match status" value="1"/>
</dbReference>
<dbReference type="Gene3D" id="3.40.1660.10">
    <property type="entry name" value="EreA-like (biosynthetic domain)"/>
    <property type="match status" value="1"/>
</dbReference>
<comment type="caution">
    <text evidence="2">The sequence shown here is derived from an EMBL/GenBank/DDBJ whole genome shotgun (WGS) entry which is preliminary data.</text>
</comment>
<dbReference type="InterPro" id="IPR014622">
    <property type="entry name" value="UCP036794_erythomycin"/>
</dbReference>
<dbReference type="SUPFAM" id="SSF159501">
    <property type="entry name" value="EreA/ChaN-like"/>
    <property type="match status" value="1"/>
</dbReference>
<protein>
    <submittedName>
        <fullName evidence="2">Erythromycin esterase family protein</fullName>
    </submittedName>
</protein>
<organism evidence="2 3">
    <name type="scientific">Nguyenibacter vanlangensis</name>
    <dbReference type="NCBI Taxonomy" id="1216886"/>
    <lineage>
        <taxon>Bacteria</taxon>
        <taxon>Pseudomonadati</taxon>
        <taxon>Pseudomonadota</taxon>
        <taxon>Alphaproteobacteria</taxon>
        <taxon>Acetobacterales</taxon>
        <taxon>Acetobacteraceae</taxon>
        <taxon>Nguyenibacter</taxon>
    </lineage>
</organism>
<dbReference type="Proteomes" id="UP000534870">
    <property type="component" value="Unassembled WGS sequence"/>
</dbReference>
<dbReference type="InterPro" id="IPR007815">
    <property type="entry name" value="Emycin_Estase"/>
</dbReference>
<dbReference type="PANTHER" id="PTHR31299:SF0">
    <property type="entry name" value="ESTERASE, PUTATIVE (AFU_ORTHOLOGUE AFUA_1G05850)-RELATED"/>
    <property type="match status" value="1"/>
</dbReference>
<dbReference type="RefSeq" id="WP_176641139.1">
    <property type="nucleotide sequence ID" value="NZ_JABXXP010000500.1"/>
</dbReference>
<reference evidence="2 3" key="1">
    <citation type="submission" date="2020-06" db="EMBL/GenBank/DDBJ databases">
        <title>Description of novel acetic acid bacteria.</title>
        <authorList>
            <person name="Sombolestani A."/>
        </authorList>
    </citation>
    <scope>NUCLEOTIDE SEQUENCE [LARGE SCALE GENOMIC DNA]</scope>
    <source>
        <strain evidence="2 3">LMG 31431</strain>
    </source>
</reference>
<proteinExistence type="predicted"/>
<accession>A0A7Y7IYB0</accession>
<dbReference type="Pfam" id="PF05139">
    <property type="entry name" value="Erythro_esteras"/>
    <property type="match status" value="1"/>
</dbReference>
<dbReference type="GO" id="GO:0046677">
    <property type="term" value="P:response to antibiotic"/>
    <property type="evidence" value="ECO:0007669"/>
    <property type="project" value="InterPro"/>
</dbReference>